<name>A0ABQ0LWC4_MYCCL</name>
<keyword evidence="2" id="KW-1185">Reference proteome</keyword>
<accession>A0ABQ0LWC4</accession>
<evidence type="ECO:0000313" key="1">
    <source>
        <dbReference type="EMBL" id="GAT55272.1"/>
    </source>
</evidence>
<dbReference type="InterPro" id="IPR021276">
    <property type="entry name" value="DUF2855"/>
</dbReference>
<dbReference type="Proteomes" id="UP000815677">
    <property type="component" value="Unassembled WGS sequence"/>
</dbReference>
<dbReference type="EMBL" id="DF848948">
    <property type="protein sequence ID" value="GAT55272.1"/>
    <property type="molecule type" value="Genomic_DNA"/>
</dbReference>
<proteinExistence type="predicted"/>
<evidence type="ECO:0000313" key="2">
    <source>
        <dbReference type="Proteomes" id="UP000815677"/>
    </source>
</evidence>
<reference evidence="1" key="1">
    <citation type="submission" date="2014-09" db="EMBL/GenBank/DDBJ databases">
        <title>Genome sequence of the luminous mushroom Mycena chlorophos for searching fungal bioluminescence genes.</title>
        <authorList>
            <person name="Tanaka Y."/>
            <person name="Kasuga D."/>
            <person name="Oba Y."/>
            <person name="Hase S."/>
            <person name="Sato K."/>
            <person name="Oba Y."/>
            <person name="Sakakibara Y."/>
        </authorList>
    </citation>
    <scope>NUCLEOTIDE SEQUENCE</scope>
</reference>
<gene>
    <name evidence="1" type="ORF">MCHLO_12055</name>
</gene>
<protein>
    <recommendedName>
        <fullName evidence="3">DUF2855 family protein</fullName>
    </recommendedName>
</protein>
<dbReference type="Pfam" id="PF11017">
    <property type="entry name" value="DUF2855"/>
    <property type="match status" value="1"/>
</dbReference>
<evidence type="ECO:0008006" key="3">
    <source>
        <dbReference type="Google" id="ProtNLM"/>
    </source>
</evidence>
<organism evidence="1 2">
    <name type="scientific">Mycena chlorophos</name>
    <name type="common">Agaric fungus</name>
    <name type="synonym">Agaricus chlorophos</name>
    <dbReference type="NCBI Taxonomy" id="658473"/>
    <lineage>
        <taxon>Eukaryota</taxon>
        <taxon>Fungi</taxon>
        <taxon>Dikarya</taxon>
        <taxon>Basidiomycota</taxon>
        <taxon>Agaricomycotina</taxon>
        <taxon>Agaricomycetes</taxon>
        <taxon>Agaricomycetidae</taxon>
        <taxon>Agaricales</taxon>
        <taxon>Marasmiineae</taxon>
        <taxon>Mycenaceae</taxon>
        <taxon>Mycena</taxon>
    </lineage>
</organism>
<sequence length="427" mass="47831">MPSKSRGSPAFFLSSMQNLSLCVQRPSAPSPGNDHAVVASSLVPTQPLPDNHVVIRVERFGWSANNVTYEALGEQAHFRYFDFHSAPQSAKTSPKTHGLVPVWGFGTIVASSHPKIAIGERIYGYLAPCRYLLCPVSPSDVNRHAFYVPRPHLPADRRPYNQIIRCANDPEYTPTPLGEALTMLYRPLFFTAYWLADWLHTRNFHGATAVLISSASAKTAFCAAYLIRKQRARGEANTELRIVGLTSKRNIAFTRGLGLYDEVIEYDELESKLTASHKWLYVDVAGNDPLNARLCKHLNTKIVTAVALGMTSLAPASEKAASLEWQTNTFSAAAKSTAAAQLQFESFFMVEWLNVRKHQLSMQEIFRRQKEAWAELMRDCVPWVRLVYVFEADAVKRAYDDVAKTGFSPDVGYIWSLWNEPGQDAKL</sequence>